<dbReference type="PROSITE" id="PS01031">
    <property type="entry name" value="SHSP"/>
    <property type="match status" value="1"/>
</dbReference>
<name>A0AA97JL73_EUBMA</name>
<evidence type="ECO:0000256" key="2">
    <source>
        <dbReference type="ARBA" id="ARBA00004230"/>
    </source>
</evidence>
<evidence type="ECO:0000256" key="3">
    <source>
        <dbReference type="ARBA" id="ARBA00004300"/>
    </source>
</evidence>
<dbReference type="KEGG" id="emc:129333055"/>
<proteinExistence type="inferred from homology"/>
<keyword evidence="13" id="KW-1185">Reference proteome</keyword>
<dbReference type="PANTHER" id="PTHR17125:SF2">
    <property type="entry name" value="OUTER DENSE FIBER PROTEIN 1"/>
    <property type="match status" value="1"/>
</dbReference>
<protein>
    <recommendedName>
        <fullName evidence="4">Outer dense fiber protein 1</fullName>
    </recommendedName>
</protein>
<evidence type="ECO:0000259" key="12">
    <source>
        <dbReference type="PROSITE" id="PS01031"/>
    </source>
</evidence>
<evidence type="ECO:0000313" key="13">
    <source>
        <dbReference type="Proteomes" id="UP001190640"/>
    </source>
</evidence>
<evidence type="ECO:0000256" key="7">
    <source>
        <dbReference type="ARBA" id="ARBA00022846"/>
    </source>
</evidence>
<dbReference type="SUPFAM" id="SSF49764">
    <property type="entry name" value="HSP20-like chaperones"/>
    <property type="match status" value="1"/>
</dbReference>
<comment type="subcellular location">
    <subcellularLocation>
        <location evidence="2">Cell projection</location>
        <location evidence="2">Cilium</location>
        <location evidence="2">Flagellum</location>
    </subcellularLocation>
    <subcellularLocation>
        <location evidence="3">Cytoplasm</location>
        <location evidence="3">Cytoskeleton</location>
        <location evidence="3">Microtubule organizing center</location>
        <location evidence="3">Centrosome</location>
    </subcellularLocation>
</comment>
<evidence type="ECO:0000256" key="9">
    <source>
        <dbReference type="ARBA" id="ARBA00023069"/>
    </source>
</evidence>
<dbReference type="GO" id="GO:0007283">
    <property type="term" value="P:spermatogenesis"/>
    <property type="evidence" value="ECO:0007669"/>
    <property type="project" value="UniProtKB-KW"/>
</dbReference>
<dbReference type="InterPro" id="IPR037389">
    <property type="entry name" value="ODFP"/>
</dbReference>
<organism evidence="13 14">
    <name type="scientific">Eublepharis macularius</name>
    <name type="common">Leopard gecko</name>
    <name type="synonym">Cyrtodactylus macularius</name>
    <dbReference type="NCBI Taxonomy" id="481883"/>
    <lineage>
        <taxon>Eukaryota</taxon>
        <taxon>Metazoa</taxon>
        <taxon>Chordata</taxon>
        <taxon>Craniata</taxon>
        <taxon>Vertebrata</taxon>
        <taxon>Euteleostomi</taxon>
        <taxon>Lepidosauria</taxon>
        <taxon>Squamata</taxon>
        <taxon>Bifurcata</taxon>
        <taxon>Gekkota</taxon>
        <taxon>Eublepharidae</taxon>
        <taxon>Eublepharinae</taxon>
        <taxon>Eublepharis</taxon>
    </lineage>
</organism>
<comment type="function">
    <text evidence="1">Component of the outer dense fibers (ODF) of spermatozoa. ODF are filamentous structures located on the outside of the axoneme in the midpiece and principal piece of the mammalian sperm tail and may help to maintain the passive elastic structures and elastic recoil of the sperm tail.</text>
</comment>
<evidence type="ECO:0000256" key="10">
    <source>
        <dbReference type="PROSITE-ProRule" id="PRU00285"/>
    </source>
</evidence>
<dbReference type="CTD" id="4956"/>
<dbReference type="AlphaFoldDB" id="A0AA97JL73"/>
<evidence type="ECO:0000256" key="4">
    <source>
        <dbReference type="ARBA" id="ARBA00019020"/>
    </source>
</evidence>
<dbReference type="GO" id="GO:0030154">
    <property type="term" value="P:cell differentiation"/>
    <property type="evidence" value="ECO:0007669"/>
    <property type="project" value="UniProtKB-KW"/>
</dbReference>
<gene>
    <name evidence="14" type="primary">ODF1</name>
</gene>
<dbReference type="GO" id="GO:0099513">
    <property type="term" value="C:polymeric cytoskeletal fiber"/>
    <property type="evidence" value="ECO:0007669"/>
    <property type="project" value="InterPro"/>
</dbReference>
<dbReference type="PANTHER" id="PTHR17125">
    <property type="entry name" value="OUTER DENSE FIBER PROTEIN 1"/>
    <property type="match status" value="1"/>
</dbReference>
<dbReference type="Proteomes" id="UP001190640">
    <property type="component" value="Chromosome 7"/>
</dbReference>
<reference evidence="14" key="1">
    <citation type="submission" date="2025-08" db="UniProtKB">
        <authorList>
            <consortium name="RefSeq"/>
        </authorList>
    </citation>
    <scope>IDENTIFICATION</scope>
    <source>
        <tissue evidence="14">Blood</tissue>
    </source>
</reference>
<dbReference type="InterPro" id="IPR002068">
    <property type="entry name" value="A-crystallin/Hsp20_dom"/>
</dbReference>
<dbReference type="GO" id="GO:0031514">
    <property type="term" value="C:motile cilium"/>
    <property type="evidence" value="ECO:0007669"/>
    <property type="project" value="UniProtKB-SubCell"/>
</dbReference>
<evidence type="ECO:0000256" key="8">
    <source>
        <dbReference type="ARBA" id="ARBA00022871"/>
    </source>
</evidence>
<evidence type="ECO:0000256" key="1">
    <source>
        <dbReference type="ARBA" id="ARBA00001979"/>
    </source>
</evidence>
<keyword evidence="9" id="KW-0966">Cell projection</keyword>
<sequence>MASLCNSLEAVRRDLKRTDREIKRRLRLMDMHCCHSLCNRHLHLHCLCDVSLHPHCCCSLHPYPHCLCDVLCCSPCRISCLTTLERKAIRAKIEAEQELARIRRRVTRMLASCTRPKLLALMDVKGFDPEDITVKVQDGKVKVSAEHEEEFKTCRGKEYNYSTVTKEINLPPGVSDDEVTYSIGPTSLVRIESPRPVPPCLLSLL</sequence>
<comment type="similarity">
    <text evidence="10 11">Belongs to the small heat shock protein (HSP20) family.</text>
</comment>
<evidence type="ECO:0000256" key="11">
    <source>
        <dbReference type="RuleBase" id="RU003616"/>
    </source>
</evidence>
<keyword evidence="7" id="KW-0282">Flagellum</keyword>
<keyword evidence="9" id="KW-0969">Cilium</keyword>
<dbReference type="Gene3D" id="2.60.40.790">
    <property type="match status" value="1"/>
</dbReference>
<keyword evidence="8" id="KW-0744">Spermatogenesis</keyword>
<accession>A0AA97JL73</accession>
<evidence type="ECO:0000313" key="14">
    <source>
        <dbReference type="RefSeq" id="XP_054840352.1"/>
    </source>
</evidence>
<dbReference type="RefSeq" id="XP_054840352.1">
    <property type="nucleotide sequence ID" value="XM_054984377.1"/>
</dbReference>
<keyword evidence="6" id="KW-0221">Differentiation</keyword>
<dbReference type="Pfam" id="PF00011">
    <property type="entry name" value="HSP20"/>
    <property type="match status" value="1"/>
</dbReference>
<feature type="domain" description="SHSP" evidence="12">
    <location>
        <begin position="100"/>
        <end position="205"/>
    </location>
</feature>
<evidence type="ECO:0000256" key="5">
    <source>
        <dbReference type="ARBA" id="ARBA00022473"/>
    </source>
</evidence>
<dbReference type="GO" id="GO:0005813">
    <property type="term" value="C:centrosome"/>
    <property type="evidence" value="ECO:0007669"/>
    <property type="project" value="UniProtKB-SubCell"/>
</dbReference>
<keyword evidence="5" id="KW-0217">Developmental protein</keyword>
<evidence type="ECO:0000256" key="6">
    <source>
        <dbReference type="ARBA" id="ARBA00022782"/>
    </source>
</evidence>
<dbReference type="GeneID" id="129333055"/>
<dbReference type="InterPro" id="IPR008978">
    <property type="entry name" value="HSP20-like_chaperone"/>
</dbReference>